<dbReference type="InterPro" id="IPR012338">
    <property type="entry name" value="Beta-lactam/transpept-like"/>
</dbReference>
<gene>
    <name evidence="2" type="ORF">DFQ02_104252</name>
</gene>
<dbReference type="RefSeq" id="WP_116524050.1">
    <property type="nucleotide sequence ID" value="NZ_QRDX01000004.1"/>
</dbReference>
<proteinExistence type="predicted"/>
<dbReference type="PANTHER" id="PTHR43283">
    <property type="entry name" value="BETA-LACTAMASE-RELATED"/>
    <property type="match status" value="1"/>
</dbReference>
<evidence type="ECO:0000313" key="2">
    <source>
        <dbReference type="EMBL" id="RED48406.1"/>
    </source>
</evidence>
<sequence>MKRKFLSLSLIIIVIANIFSQSENQGSLYFPPLSSDSWEKIDINKTGWNISYLQHLMDYIKEKSTKAFIILKDGKIVLEWYDSDTNAQSNLPWYSAGKTLVAFTVGIAQDEGHLNINHSSSIHLGTGWSNMTEIQESKITVKHHMTMTTGLDYTIFNKNCTAPRCLNFKYNPSEFWYYHNAAYTKIQAIVTIAVNQSFEDYFNKKLRDKIGMQGEWKRLGFAKPYYSNARSMARFGLLNLNKGYWGDTPILKDSKYFSDMTNTSQDLNKSYGYLWWLNGKDNFKLPGLTKTFNGKLIPNAPDDLIAGLGKNDQKLYVVPSKNLVIVRMGDKAKKTRFGPSNFDNELWDKLNKFFAF</sequence>
<dbReference type="EMBL" id="QRDX01000004">
    <property type="protein sequence ID" value="RED48406.1"/>
    <property type="molecule type" value="Genomic_DNA"/>
</dbReference>
<dbReference type="InterPro" id="IPR050789">
    <property type="entry name" value="Diverse_Enzym_Activities"/>
</dbReference>
<dbReference type="InterPro" id="IPR001466">
    <property type="entry name" value="Beta-lactam-related"/>
</dbReference>
<name>A0A3D9HHG9_9FLAO</name>
<dbReference type="Pfam" id="PF00144">
    <property type="entry name" value="Beta-lactamase"/>
    <property type="match status" value="1"/>
</dbReference>
<organism evidence="2 3">
    <name type="scientific">Seonamhaeicola aphaedonensis</name>
    <dbReference type="NCBI Taxonomy" id="1461338"/>
    <lineage>
        <taxon>Bacteria</taxon>
        <taxon>Pseudomonadati</taxon>
        <taxon>Bacteroidota</taxon>
        <taxon>Flavobacteriia</taxon>
        <taxon>Flavobacteriales</taxon>
        <taxon>Flavobacteriaceae</taxon>
    </lineage>
</organism>
<dbReference type="Gene3D" id="3.40.710.10">
    <property type="entry name" value="DD-peptidase/beta-lactamase superfamily"/>
    <property type="match status" value="1"/>
</dbReference>
<dbReference type="Proteomes" id="UP000256629">
    <property type="component" value="Unassembled WGS sequence"/>
</dbReference>
<keyword evidence="3" id="KW-1185">Reference proteome</keyword>
<dbReference type="PANTHER" id="PTHR43283:SF7">
    <property type="entry name" value="BETA-LACTAMASE-RELATED DOMAIN-CONTAINING PROTEIN"/>
    <property type="match status" value="1"/>
</dbReference>
<dbReference type="OrthoDB" id="1185352at2"/>
<evidence type="ECO:0000259" key="1">
    <source>
        <dbReference type="Pfam" id="PF00144"/>
    </source>
</evidence>
<protein>
    <submittedName>
        <fullName evidence="2">CubicO group peptidase (Beta-lactamase class C family)</fullName>
    </submittedName>
</protein>
<feature type="domain" description="Beta-lactamase-related" evidence="1">
    <location>
        <begin position="67"/>
        <end position="338"/>
    </location>
</feature>
<comment type="caution">
    <text evidence="2">The sequence shown here is derived from an EMBL/GenBank/DDBJ whole genome shotgun (WGS) entry which is preliminary data.</text>
</comment>
<reference evidence="2 3" key="1">
    <citation type="submission" date="2018-07" db="EMBL/GenBank/DDBJ databases">
        <title>Genomic Encyclopedia of Type Strains, Phase III (KMG-III): the genomes of soil and plant-associated and newly described type strains.</title>
        <authorList>
            <person name="Whitman W."/>
        </authorList>
    </citation>
    <scope>NUCLEOTIDE SEQUENCE [LARGE SCALE GENOMIC DNA]</scope>
    <source>
        <strain evidence="2 3">CECT 8487</strain>
    </source>
</reference>
<dbReference type="SUPFAM" id="SSF56601">
    <property type="entry name" value="beta-lactamase/transpeptidase-like"/>
    <property type="match status" value="1"/>
</dbReference>
<accession>A0A3D9HHG9</accession>
<dbReference type="AlphaFoldDB" id="A0A3D9HHG9"/>
<evidence type="ECO:0000313" key="3">
    <source>
        <dbReference type="Proteomes" id="UP000256629"/>
    </source>
</evidence>